<dbReference type="SUPFAM" id="SSF51230">
    <property type="entry name" value="Single hybrid motif"/>
    <property type="match status" value="1"/>
</dbReference>
<dbReference type="RefSeq" id="WP_278016432.1">
    <property type="nucleotide sequence ID" value="NZ_CP121106.1"/>
</dbReference>
<proteinExistence type="predicted"/>
<protein>
    <submittedName>
        <fullName evidence="7">Lipoyl domain-containing protein</fullName>
    </submittedName>
</protein>
<keyword evidence="8" id="KW-1185">Reference proteome</keyword>
<dbReference type="PANTHER" id="PTHR43178">
    <property type="entry name" value="DIHYDROLIPOAMIDE ACETYLTRANSFERASE COMPONENT OF PYRUVATE DEHYDROGENASE COMPLEX"/>
    <property type="match status" value="1"/>
</dbReference>
<keyword evidence="4" id="KW-0450">Lipoyl</keyword>
<sequence length="83" mass="8915">MAKVKLKLPKLAVSMQSGTIAAWHVNDGESVSEGQKLYDVEGDKTTFEVESPIAGVVTRLRMVGDEIPVGTEVIEIDMLPTSA</sequence>
<dbReference type="InterPro" id="IPR003016">
    <property type="entry name" value="2-oxoA_DH_lipoyl-BS"/>
</dbReference>
<dbReference type="EMBL" id="CP121106">
    <property type="protein sequence ID" value="WFL77740.1"/>
    <property type="molecule type" value="Genomic_DNA"/>
</dbReference>
<evidence type="ECO:0000313" key="7">
    <source>
        <dbReference type="EMBL" id="WFL77740.1"/>
    </source>
</evidence>
<dbReference type="PROSITE" id="PS50968">
    <property type="entry name" value="BIOTINYL_LIPOYL"/>
    <property type="match status" value="1"/>
</dbReference>
<evidence type="ECO:0000256" key="2">
    <source>
        <dbReference type="ARBA" id="ARBA00011484"/>
    </source>
</evidence>
<dbReference type="CDD" id="cd06849">
    <property type="entry name" value="lipoyl_domain"/>
    <property type="match status" value="1"/>
</dbReference>
<evidence type="ECO:0000256" key="3">
    <source>
        <dbReference type="ARBA" id="ARBA00022679"/>
    </source>
</evidence>
<name>A0ABY8FU13_9SPHN</name>
<dbReference type="PANTHER" id="PTHR43178:SF5">
    <property type="entry name" value="LIPOAMIDE ACYLTRANSFERASE COMPONENT OF BRANCHED-CHAIN ALPHA-KETO ACID DEHYDROGENASE COMPLEX, MITOCHONDRIAL"/>
    <property type="match status" value="1"/>
</dbReference>
<evidence type="ECO:0000256" key="4">
    <source>
        <dbReference type="ARBA" id="ARBA00022823"/>
    </source>
</evidence>
<dbReference type="Gene3D" id="2.40.50.100">
    <property type="match status" value="1"/>
</dbReference>
<keyword evidence="3" id="KW-0808">Transferase</keyword>
<evidence type="ECO:0000313" key="8">
    <source>
        <dbReference type="Proteomes" id="UP001215827"/>
    </source>
</evidence>
<keyword evidence="5" id="KW-0012">Acyltransferase</keyword>
<dbReference type="Pfam" id="PF00364">
    <property type="entry name" value="Biotin_lipoyl"/>
    <property type="match status" value="1"/>
</dbReference>
<organism evidence="7 8">
    <name type="scientific">Altererythrobacter arenosus</name>
    <dbReference type="NCBI Taxonomy" id="3032592"/>
    <lineage>
        <taxon>Bacteria</taxon>
        <taxon>Pseudomonadati</taxon>
        <taxon>Pseudomonadota</taxon>
        <taxon>Alphaproteobacteria</taxon>
        <taxon>Sphingomonadales</taxon>
        <taxon>Erythrobacteraceae</taxon>
        <taxon>Altererythrobacter</taxon>
    </lineage>
</organism>
<dbReference type="InterPro" id="IPR011053">
    <property type="entry name" value="Single_hybrid_motif"/>
</dbReference>
<dbReference type="PROSITE" id="PS00189">
    <property type="entry name" value="LIPOYL"/>
    <property type="match status" value="1"/>
</dbReference>
<dbReference type="Proteomes" id="UP001215827">
    <property type="component" value="Chromosome"/>
</dbReference>
<evidence type="ECO:0000256" key="5">
    <source>
        <dbReference type="ARBA" id="ARBA00023315"/>
    </source>
</evidence>
<dbReference type="InterPro" id="IPR050743">
    <property type="entry name" value="2-oxoacid_DH_E2_comp"/>
</dbReference>
<accession>A0ABY8FU13</accession>
<reference evidence="7 8" key="1">
    <citation type="submission" date="2023-03" db="EMBL/GenBank/DDBJ databases">
        <title>Altererythrobacter sp. CAU 1644 isolated from sand.</title>
        <authorList>
            <person name="Kim W."/>
        </authorList>
    </citation>
    <scope>NUCLEOTIDE SEQUENCE [LARGE SCALE GENOMIC DNA]</scope>
    <source>
        <strain evidence="7 8">CAU 1644</strain>
    </source>
</reference>
<evidence type="ECO:0000256" key="1">
    <source>
        <dbReference type="ARBA" id="ARBA00001938"/>
    </source>
</evidence>
<comment type="subunit">
    <text evidence="2">Forms a 24-polypeptide structural core with octahedral symmetry.</text>
</comment>
<comment type="cofactor">
    <cofactor evidence="1">
        <name>(R)-lipoate</name>
        <dbReference type="ChEBI" id="CHEBI:83088"/>
    </cofactor>
</comment>
<evidence type="ECO:0000259" key="6">
    <source>
        <dbReference type="PROSITE" id="PS50968"/>
    </source>
</evidence>
<feature type="domain" description="Lipoyl-binding" evidence="6">
    <location>
        <begin position="3"/>
        <end position="77"/>
    </location>
</feature>
<dbReference type="InterPro" id="IPR000089">
    <property type="entry name" value="Biotin_lipoyl"/>
</dbReference>
<gene>
    <name evidence="7" type="ORF">P7228_01335</name>
</gene>